<evidence type="ECO:0008006" key="4">
    <source>
        <dbReference type="Google" id="ProtNLM"/>
    </source>
</evidence>
<accession>A0ABW5DLR5</accession>
<feature type="compositionally biased region" description="Basic and acidic residues" evidence="1">
    <location>
        <begin position="82"/>
        <end position="94"/>
    </location>
</feature>
<feature type="region of interest" description="Disordered" evidence="1">
    <location>
        <begin position="60"/>
        <end position="97"/>
    </location>
</feature>
<name>A0ABW5DLR5_9PROT</name>
<reference evidence="3" key="1">
    <citation type="journal article" date="2019" name="Int. J. Syst. Evol. Microbiol.">
        <title>The Global Catalogue of Microorganisms (GCM) 10K type strain sequencing project: providing services to taxonomists for standard genome sequencing and annotation.</title>
        <authorList>
            <consortium name="The Broad Institute Genomics Platform"/>
            <consortium name="The Broad Institute Genome Sequencing Center for Infectious Disease"/>
            <person name="Wu L."/>
            <person name="Ma J."/>
        </authorList>
    </citation>
    <scope>NUCLEOTIDE SEQUENCE [LARGE SCALE GENOMIC DNA]</scope>
    <source>
        <strain evidence="3">CGMCC 1.19062</strain>
    </source>
</reference>
<dbReference type="Proteomes" id="UP001597295">
    <property type="component" value="Unassembled WGS sequence"/>
</dbReference>
<evidence type="ECO:0000256" key="1">
    <source>
        <dbReference type="SAM" id="MobiDB-lite"/>
    </source>
</evidence>
<dbReference type="EMBL" id="JBHUIP010000003">
    <property type="protein sequence ID" value="MFD2261859.1"/>
    <property type="molecule type" value="Genomic_DNA"/>
</dbReference>
<organism evidence="2 3">
    <name type="scientific">Lacibacterium aquatile</name>
    <dbReference type="NCBI Taxonomy" id="1168082"/>
    <lineage>
        <taxon>Bacteria</taxon>
        <taxon>Pseudomonadati</taxon>
        <taxon>Pseudomonadota</taxon>
        <taxon>Alphaproteobacteria</taxon>
        <taxon>Rhodospirillales</taxon>
        <taxon>Rhodospirillaceae</taxon>
    </lineage>
</organism>
<keyword evidence="3" id="KW-1185">Reference proteome</keyword>
<proteinExistence type="predicted"/>
<evidence type="ECO:0000313" key="2">
    <source>
        <dbReference type="EMBL" id="MFD2261859.1"/>
    </source>
</evidence>
<protein>
    <recommendedName>
        <fullName evidence="4">Poly(3-hydroxyalkanoate) polymerase subunit PhaE</fullName>
    </recommendedName>
</protein>
<feature type="compositionally biased region" description="Low complexity" evidence="1">
    <location>
        <begin position="60"/>
        <end position="81"/>
    </location>
</feature>
<evidence type="ECO:0000313" key="3">
    <source>
        <dbReference type="Proteomes" id="UP001597295"/>
    </source>
</evidence>
<feature type="region of interest" description="Disordered" evidence="1">
    <location>
        <begin position="124"/>
        <end position="147"/>
    </location>
</feature>
<gene>
    <name evidence="2" type="ORF">ACFSM5_03100</name>
</gene>
<dbReference type="RefSeq" id="WP_379874773.1">
    <property type="nucleotide sequence ID" value="NZ_JBHUIP010000003.1"/>
</dbReference>
<feature type="compositionally biased region" description="Basic and acidic residues" evidence="1">
    <location>
        <begin position="124"/>
        <end position="140"/>
    </location>
</feature>
<comment type="caution">
    <text evidence="2">The sequence shown here is derived from an EMBL/GenBank/DDBJ whole genome shotgun (WGS) entry which is preliminary data.</text>
</comment>
<sequence>MADGKDPKDAPPPDLAVLAEQFLDLWQGQLTAWASDPDLAERTARMWGAWAMPLRAGTMPGTGAGAMPDAAHAATPTAAEFAQHEPQQKQDRAEAAAAPFGELLGELRQLSTRLGALEQRLADLERAERERAGRRPESSPRSRRRRP</sequence>